<dbReference type="SUPFAM" id="SSF46785">
    <property type="entry name" value="Winged helix' DNA-binding domain"/>
    <property type="match status" value="1"/>
</dbReference>
<evidence type="ECO:0000256" key="1">
    <source>
        <dbReference type="ARBA" id="ARBA00006479"/>
    </source>
</evidence>
<dbReference type="Proteomes" id="UP000318065">
    <property type="component" value="Chromosome"/>
</dbReference>
<comment type="similarity">
    <text evidence="1">Belongs to the ROK (NagC/XylR) family.</text>
</comment>
<evidence type="ECO:0000313" key="3">
    <source>
        <dbReference type="EMBL" id="BBL80917.1"/>
    </source>
</evidence>
<keyword evidence="4" id="KW-1185">Reference proteome</keyword>
<protein>
    <submittedName>
        <fullName evidence="3">Sugar kinase</fullName>
    </submittedName>
</protein>
<organism evidence="3 4">
    <name type="scientific">Rubrobacter xylanophilus</name>
    <dbReference type="NCBI Taxonomy" id="49319"/>
    <lineage>
        <taxon>Bacteria</taxon>
        <taxon>Bacillati</taxon>
        <taxon>Actinomycetota</taxon>
        <taxon>Rubrobacteria</taxon>
        <taxon>Rubrobacterales</taxon>
        <taxon>Rubrobacteraceae</taxon>
        <taxon>Rubrobacter</taxon>
    </lineage>
</organism>
<reference evidence="3" key="1">
    <citation type="journal article" date="2019" name="Microbiol. Resour. Announc.">
        <title>Complete Genome Sequence of Rubrobacter xylanophilus Strain AA3-22, Isolated from Arima Onsen in Japan.</title>
        <authorList>
            <person name="Tomariguchi N."/>
            <person name="Miyazaki K."/>
        </authorList>
    </citation>
    <scope>NUCLEOTIDE SEQUENCE [LARGE SCALE GENOMIC DNA]</scope>
    <source>
        <strain evidence="3">AA3-22</strain>
    </source>
</reference>
<dbReference type="Gene3D" id="1.10.10.10">
    <property type="entry name" value="Winged helix-like DNA-binding domain superfamily/Winged helix DNA-binding domain"/>
    <property type="match status" value="1"/>
</dbReference>
<dbReference type="Pfam" id="PF00480">
    <property type="entry name" value="ROK"/>
    <property type="match status" value="1"/>
</dbReference>
<gene>
    <name evidence="3" type="ORF">RxyAA322_27710</name>
</gene>
<sequence>MGQIFELIRSGRARTRAELAAVTGLTRATVSQRVDVLMEAGLVLETKEGVSTGGRPPMVLRFNREAGVVLAADLGATHCRLAVADLGGRPLVELPAELDIAQGPDAVLGWVQDRFEELLEEAGRSVEEVWGIGIGVPGPVDFARGQAVSPPIMPGWDRVPIPERFVERFGRVPVLVDNDVNIMALGEHRVNWPEVEHLLFVKVATGIGCGIVAGGRIHRGERGAAGDIGHIRISGHEETVCRCGNVACVEAVAGGWALAKQLSGLGYPATGSRDVVGLVRAGNPAAARLVRTAGELIGEVLASLVNFFNPAVIIIGGDLAHAHEQLFAGIRSVVYQRSLPLATRHLQIVPSELDDRAGIHGAAAMVVEHVLRPETIEETAQERIRRRAGRPAGG</sequence>
<dbReference type="InterPro" id="IPR000600">
    <property type="entry name" value="ROK"/>
</dbReference>
<accession>A0A510HPW9</accession>
<proteinExistence type="inferred from homology"/>
<dbReference type="GO" id="GO:0016301">
    <property type="term" value="F:kinase activity"/>
    <property type="evidence" value="ECO:0007669"/>
    <property type="project" value="UniProtKB-KW"/>
</dbReference>
<evidence type="ECO:0000313" key="4">
    <source>
        <dbReference type="Proteomes" id="UP000318065"/>
    </source>
</evidence>
<dbReference type="InterPro" id="IPR049874">
    <property type="entry name" value="ROK_cs"/>
</dbReference>
<dbReference type="InterPro" id="IPR000835">
    <property type="entry name" value="HTH_MarR-typ"/>
</dbReference>
<keyword evidence="3" id="KW-0418">Kinase</keyword>
<dbReference type="PANTHER" id="PTHR18964">
    <property type="entry name" value="ROK (REPRESSOR, ORF, KINASE) FAMILY"/>
    <property type="match status" value="1"/>
</dbReference>
<dbReference type="InterPro" id="IPR011991">
    <property type="entry name" value="ArsR-like_HTH"/>
</dbReference>
<dbReference type="AlphaFoldDB" id="A0A510HPW9"/>
<dbReference type="PANTHER" id="PTHR18964:SF173">
    <property type="entry name" value="GLUCOKINASE"/>
    <property type="match status" value="1"/>
</dbReference>
<dbReference type="PROSITE" id="PS00519">
    <property type="entry name" value="HTH_ASNC_1"/>
    <property type="match status" value="1"/>
</dbReference>
<dbReference type="CDD" id="cd00090">
    <property type="entry name" value="HTH_ARSR"/>
    <property type="match status" value="1"/>
</dbReference>
<dbReference type="EMBL" id="AP019791">
    <property type="protein sequence ID" value="BBL80917.1"/>
    <property type="molecule type" value="Genomic_DNA"/>
</dbReference>
<dbReference type="Gene3D" id="3.30.420.40">
    <property type="match status" value="2"/>
</dbReference>
<evidence type="ECO:0000259" key="2">
    <source>
        <dbReference type="Pfam" id="PF12802"/>
    </source>
</evidence>
<dbReference type="InterPro" id="IPR036388">
    <property type="entry name" value="WH-like_DNA-bd_sf"/>
</dbReference>
<dbReference type="InterPro" id="IPR019885">
    <property type="entry name" value="Tscrpt_reg_HTH_AsnC-type_CS"/>
</dbReference>
<dbReference type="Pfam" id="PF12802">
    <property type="entry name" value="MarR_2"/>
    <property type="match status" value="1"/>
</dbReference>
<dbReference type="InterPro" id="IPR036390">
    <property type="entry name" value="WH_DNA-bd_sf"/>
</dbReference>
<name>A0A510HPW9_9ACTN</name>
<keyword evidence="3" id="KW-0808">Transferase</keyword>
<dbReference type="PROSITE" id="PS01125">
    <property type="entry name" value="ROK"/>
    <property type="match status" value="1"/>
</dbReference>
<dbReference type="SUPFAM" id="SSF53067">
    <property type="entry name" value="Actin-like ATPase domain"/>
    <property type="match status" value="1"/>
</dbReference>
<feature type="domain" description="HTH marR-type" evidence="2">
    <location>
        <begin position="4"/>
        <end position="43"/>
    </location>
</feature>
<dbReference type="InterPro" id="IPR043129">
    <property type="entry name" value="ATPase_NBD"/>
</dbReference>